<accession>A0A0A9H224</accession>
<sequence>MLCIKANCLSGIYAYSYICEGNYPINMT</sequence>
<name>A0A0A9H224_ARUDO</name>
<organism evidence="1">
    <name type="scientific">Arundo donax</name>
    <name type="common">Giant reed</name>
    <name type="synonym">Donax arundinaceus</name>
    <dbReference type="NCBI Taxonomy" id="35708"/>
    <lineage>
        <taxon>Eukaryota</taxon>
        <taxon>Viridiplantae</taxon>
        <taxon>Streptophyta</taxon>
        <taxon>Embryophyta</taxon>
        <taxon>Tracheophyta</taxon>
        <taxon>Spermatophyta</taxon>
        <taxon>Magnoliopsida</taxon>
        <taxon>Liliopsida</taxon>
        <taxon>Poales</taxon>
        <taxon>Poaceae</taxon>
        <taxon>PACMAD clade</taxon>
        <taxon>Arundinoideae</taxon>
        <taxon>Arundineae</taxon>
        <taxon>Arundo</taxon>
    </lineage>
</organism>
<evidence type="ECO:0000313" key="1">
    <source>
        <dbReference type="EMBL" id="JAE28886.1"/>
    </source>
</evidence>
<dbReference type="EMBL" id="GBRH01169010">
    <property type="protein sequence ID" value="JAE28886.1"/>
    <property type="molecule type" value="Transcribed_RNA"/>
</dbReference>
<reference evidence="1" key="1">
    <citation type="submission" date="2014-09" db="EMBL/GenBank/DDBJ databases">
        <authorList>
            <person name="Magalhaes I.L.F."/>
            <person name="Oliveira U."/>
            <person name="Santos F.R."/>
            <person name="Vidigal T.H.D.A."/>
            <person name="Brescovit A.D."/>
            <person name="Santos A.J."/>
        </authorList>
    </citation>
    <scope>NUCLEOTIDE SEQUENCE</scope>
    <source>
        <tissue evidence="1">Shoot tissue taken approximately 20 cm above the soil surface</tissue>
    </source>
</reference>
<protein>
    <submittedName>
        <fullName evidence="1">Uncharacterized protein</fullName>
    </submittedName>
</protein>
<dbReference type="AlphaFoldDB" id="A0A0A9H224"/>
<reference evidence="1" key="2">
    <citation type="journal article" date="2015" name="Data Brief">
        <title>Shoot transcriptome of the giant reed, Arundo donax.</title>
        <authorList>
            <person name="Barrero R.A."/>
            <person name="Guerrero F.D."/>
            <person name="Moolhuijzen P."/>
            <person name="Goolsby J.A."/>
            <person name="Tidwell J."/>
            <person name="Bellgard S.E."/>
            <person name="Bellgard M.I."/>
        </authorList>
    </citation>
    <scope>NUCLEOTIDE SEQUENCE</scope>
    <source>
        <tissue evidence="1">Shoot tissue taken approximately 20 cm above the soil surface</tissue>
    </source>
</reference>
<proteinExistence type="predicted"/>